<dbReference type="GO" id="GO:0004553">
    <property type="term" value="F:hydrolase activity, hydrolyzing O-glycosyl compounds"/>
    <property type="evidence" value="ECO:0007669"/>
    <property type="project" value="InterPro"/>
</dbReference>
<evidence type="ECO:0000313" key="5">
    <source>
        <dbReference type="EMBL" id="AFN74878.1"/>
    </source>
</evidence>
<dbReference type="HOGENOM" id="CLU_000631_7_3_10"/>
<dbReference type="KEGG" id="mro:MROS_1644"/>
<dbReference type="SMART" id="SM00758">
    <property type="entry name" value="PA14"/>
    <property type="match status" value="1"/>
</dbReference>
<dbReference type="PANTHER" id="PTHR43863">
    <property type="entry name" value="HYDROLASE, PUTATIVE (AFU_ORTHOLOGUE AFUA_1G03140)-RELATED"/>
    <property type="match status" value="1"/>
</dbReference>
<evidence type="ECO:0000256" key="2">
    <source>
        <dbReference type="RuleBase" id="RU361185"/>
    </source>
</evidence>
<dbReference type="InterPro" id="IPR051816">
    <property type="entry name" value="Glycosyl_Hydrolase_31"/>
</dbReference>
<feature type="domain" description="PA14" evidence="4">
    <location>
        <begin position="223"/>
        <end position="365"/>
    </location>
</feature>
<evidence type="ECO:0000259" key="4">
    <source>
        <dbReference type="PROSITE" id="PS51820"/>
    </source>
</evidence>
<dbReference type="SUPFAM" id="SSF74650">
    <property type="entry name" value="Galactose mutarotase-like"/>
    <property type="match status" value="1"/>
</dbReference>
<dbReference type="eggNOG" id="COG1501">
    <property type="taxonomic scope" value="Bacteria"/>
</dbReference>
<dbReference type="InterPro" id="IPR037524">
    <property type="entry name" value="PA14/GLEYA"/>
</dbReference>
<dbReference type="CDD" id="cd06591">
    <property type="entry name" value="GH31_xylosidase_XylS"/>
    <property type="match status" value="1"/>
</dbReference>
<proteinExistence type="inferred from homology"/>
<keyword evidence="2" id="KW-0326">Glycosidase</keyword>
<keyword evidence="2 5" id="KW-0378">Hydrolase</keyword>
<feature type="chain" id="PRO_5003707048" evidence="3">
    <location>
        <begin position="24"/>
        <end position="941"/>
    </location>
</feature>
<dbReference type="PROSITE" id="PS51820">
    <property type="entry name" value="PA14"/>
    <property type="match status" value="1"/>
</dbReference>
<organism evidence="5 6">
    <name type="scientific">Melioribacter roseus (strain DSM 23840 / JCM 17771 / VKM B-2668 / P3M-2)</name>
    <dbReference type="NCBI Taxonomy" id="1191523"/>
    <lineage>
        <taxon>Bacteria</taxon>
        <taxon>Pseudomonadati</taxon>
        <taxon>Ignavibacteriota</taxon>
        <taxon>Ignavibacteria</taxon>
        <taxon>Ignavibacteriales</taxon>
        <taxon>Melioribacteraceae</taxon>
        <taxon>Melioribacter</taxon>
    </lineage>
</organism>
<dbReference type="GO" id="GO:0030246">
    <property type="term" value="F:carbohydrate binding"/>
    <property type="evidence" value="ECO:0007669"/>
    <property type="project" value="InterPro"/>
</dbReference>
<dbReference type="Pfam" id="PF21365">
    <property type="entry name" value="Glyco_hydro_31_3rd"/>
    <property type="match status" value="1"/>
</dbReference>
<dbReference type="RefSeq" id="WP_014856312.1">
    <property type="nucleotide sequence ID" value="NC_018178.1"/>
</dbReference>
<dbReference type="CDD" id="cd14752">
    <property type="entry name" value="GH31_N"/>
    <property type="match status" value="1"/>
</dbReference>
<feature type="signal peptide" evidence="3">
    <location>
        <begin position="1"/>
        <end position="23"/>
    </location>
</feature>
<dbReference type="Pfam" id="PF13802">
    <property type="entry name" value="Gal_mutarotas_2"/>
    <property type="match status" value="1"/>
</dbReference>
<sequence length="941" mass="109719">MKFILSALSSFIFLLAAFTPAQTESNNSFQMKTGSGADTKLLKVEFINDYIVHVVASPAEQFSFRKSLIIDENVKPSGNLKTEDKGDYILLSSSALKVRIDKSTERISFYDRDGNIILQEHENVCRTFDDSYIMGENVYKIRQVFKASPDEAFYGFGAHQNGIMNYRDEDVDLWQYNIVDIIPFMVSSKNYGILWDNYSRTKFGDYRDYLSVNKVFKLIAKDDKSNGFSAEYFEDEKFEKSAIKRIEERIEHEYIDKNDPFPEGFDKVKSVRWEGFIESNREGLHKLRLYCSGYTKMWIDDSLLVDSWRQNWLPWTHIIKLDLKKGERKKIKIEWIHSGGYIGLKALPPSGENYDGIISLQSEVADQIDYYFVYGKNLDDVIKGYRYLTGKAPVMPKWAMGFWQCRERYKTQDELLDVVREYRKRKIPIDNIVQDWFYWKEDDWGSHDFDPLRFPDPEGMIKELHDSLNAHIMISVWPKFYVGTAHFEEFKKNGWLYMRNVEVGEKDWVGPGYVSTFYDPYSEGARKLYWKQIENKLFSKGIDAWWLDATEPDIHSNLSPEETLRRMGPTELGTSARYRNTYSLMNSKAVYEGQRLSNPDKRVFILTRSAFAGQQKYSAATWSGDVAARWYDLKVQIPAGLNFSLSGIPYWTTDIGGFAVEPRYENPSEKDLDEWRELNTRWFQFGAFCPLFRSHGQFPYREIFNISPEGHPAYESMVYYDKLRYRLMPYIYSLAGMVTFEDYTIMRALILDFPNDNKVYDISDQYMFGPAFLVNPVTDYKARSRKVYLPEGAEWYDFYTGKKYPGGKTISADAPYERIPLFVKAGSIVPFGPGIQYTGQKQADTLMLFVYSGKDGSFVLYEDEGTNYNYEEGLYSTIEFKYKDSDRELVIGERKGEFPGMLSERIINVVFISPDSPRPFDFNIKPDRAVNYNGKEVKIKL</sequence>
<dbReference type="SUPFAM" id="SSF56988">
    <property type="entry name" value="Anthrax protective antigen"/>
    <property type="match status" value="1"/>
</dbReference>
<dbReference type="InterPro" id="IPR011013">
    <property type="entry name" value="Gal_mutarotase_sf_dom"/>
</dbReference>
<dbReference type="Pfam" id="PF17137">
    <property type="entry name" value="DUF5110"/>
    <property type="match status" value="1"/>
</dbReference>
<dbReference type="InterPro" id="IPR011658">
    <property type="entry name" value="PA14_dom"/>
</dbReference>
<dbReference type="EMBL" id="CP003557">
    <property type="protein sequence ID" value="AFN74878.1"/>
    <property type="molecule type" value="Genomic_DNA"/>
</dbReference>
<dbReference type="Gene3D" id="3.20.20.80">
    <property type="entry name" value="Glycosidases"/>
    <property type="match status" value="1"/>
</dbReference>
<dbReference type="Gene3D" id="2.60.120.380">
    <property type="match status" value="1"/>
</dbReference>
<dbReference type="PATRIC" id="fig|1191523.3.peg.1742"/>
<dbReference type="Proteomes" id="UP000009011">
    <property type="component" value="Chromosome"/>
</dbReference>
<dbReference type="AlphaFoldDB" id="I7A0W8"/>
<dbReference type="InterPro" id="IPR025887">
    <property type="entry name" value="Glyco_hydro_31_N_dom"/>
</dbReference>
<dbReference type="Pfam" id="PF01055">
    <property type="entry name" value="Glyco_hydro_31_2nd"/>
    <property type="match status" value="1"/>
</dbReference>
<comment type="similarity">
    <text evidence="1 2">Belongs to the glycosyl hydrolase 31 family.</text>
</comment>
<keyword evidence="6" id="KW-1185">Reference proteome</keyword>
<evidence type="ECO:0000256" key="1">
    <source>
        <dbReference type="ARBA" id="ARBA00007806"/>
    </source>
</evidence>
<dbReference type="InterPro" id="IPR000322">
    <property type="entry name" value="Glyco_hydro_31_TIM"/>
</dbReference>
<dbReference type="PANTHER" id="PTHR43863:SF2">
    <property type="entry name" value="MALTASE-GLUCOAMYLASE"/>
    <property type="match status" value="1"/>
</dbReference>
<dbReference type="STRING" id="1191523.MROS_1644"/>
<dbReference type="SUPFAM" id="SSF51445">
    <property type="entry name" value="(Trans)glycosidases"/>
    <property type="match status" value="1"/>
</dbReference>
<dbReference type="GO" id="GO:0005975">
    <property type="term" value="P:carbohydrate metabolic process"/>
    <property type="evidence" value="ECO:0007669"/>
    <property type="project" value="InterPro"/>
</dbReference>
<dbReference type="OrthoDB" id="176168at2"/>
<evidence type="ECO:0000313" key="6">
    <source>
        <dbReference type="Proteomes" id="UP000009011"/>
    </source>
</evidence>
<dbReference type="Gene3D" id="2.60.40.1180">
    <property type="entry name" value="Golgi alpha-mannosidase II"/>
    <property type="match status" value="2"/>
</dbReference>
<evidence type="ECO:0000256" key="3">
    <source>
        <dbReference type="SAM" id="SignalP"/>
    </source>
</evidence>
<dbReference type="InterPro" id="IPR013780">
    <property type="entry name" value="Glyco_hydro_b"/>
</dbReference>
<name>I7A0W8_MELRP</name>
<accession>I7A0W8</accession>
<dbReference type="Pfam" id="PF07691">
    <property type="entry name" value="PA14"/>
    <property type="match status" value="1"/>
</dbReference>
<dbReference type="SUPFAM" id="SSF51011">
    <property type="entry name" value="Glycosyl hydrolase domain"/>
    <property type="match status" value="1"/>
</dbReference>
<dbReference type="InterPro" id="IPR017853">
    <property type="entry name" value="GH"/>
</dbReference>
<protein>
    <submittedName>
        <fullName evidence="5">Glycosyl hydrolase, family 31</fullName>
    </submittedName>
</protein>
<dbReference type="Gene3D" id="2.60.40.1760">
    <property type="entry name" value="glycosyl hydrolase (family 31)"/>
    <property type="match status" value="1"/>
</dbReference>
<keyword evidence="3" id="KW-0732">Signal</keyword>
<dbReference type="InterPro" id="IPR033403">
    <property type="entry name" value="DUF5110"/>
</dbReference>
<gene>
    <name evidence="5" type="ordered locus">MROS_1644</name>
</gene>
<dbReference type="InterPro" id="IPR048395">
    <property type="entry name" value="Glyco_hydro_31_C"/>
</dbReference>
<reference evidence="5 6" key="1">
    <citation type="journal article" date="2013" name="PLoS ONE">
        <title>Genomic analysis of Melioribacter roseus, facultatively anaerobic organotrophic bacterium representing a novel deep lineage within Bacteriodetes/Chlorobi group.</title>
        <authorList>
            <person name="Kadnikov V.V."/>
            <person name="Mardanov A.V."/>
            <person name="Podosokorskaya O.A."/>
            <person name="Gavrilov S.N."/>
            <person name="Kublanov I.V."/>
            <person name="Beletsky A.V."/>
            <person name="Bonch-Osmolovskaya E.A."/>
            <person name="Ravin N.V."/>
        </authorList>
    </citation>
    <scope>NUCLEOTIDE SEQUENCE [LARGE SCALE GENOMIC DNA]</scope>
    <source>
        <strain evidence="6">JCM 17771 / P3M-2</strain>
    </source>
</reference>